<dbReference type="RefSeq" id="XP_060327945.1">
    <property type="nucleotide sequence ID" value="XM_060483112.1"/>
</dbReference>
<reference evidence="1" key="1">
    <citation type="submission" date="2023-06" db="EMBL/GenBank/DDBJ databases">
        <authorList>
            <consortium name="Lawrence Berkeley National Laboratory"/>
            <person name="Ahrendt S."/>
            <person name="Sahu N."/>
            <person name="Indic B."/>
            <person name="Wong-Bajracharya J."/>
            <person name="Merenyi Z."/>
            <person name="Ke H.-M."/>
            <person name="Monk M."/>
            <person name="Kocsube S."/>
            <person name="Drula E."/>
            <person name="Lipzen A."/>
            <person name="Balint B."/>
            <person name="Henrissat B."/>
            <person name="Andreopoulos B."/>
            <person name="Martin F.M."/>
            <person name="Harder C.B."/>
            <person name="Rigling D."/>
            <person name="Ford K.L."/>
            <person name="Foster G.D."/>
            <person name="Pangilinan J."/>
            <person name="Papanicolaou A."/>
            <person name="Barry K."/>
            <person name="LaButti K."/>
            <person name="Viragh M."/>
            <person name="Koriabine M."/>
            <person name="Yan M."/>
            <person name="Riley R."/>
            <person name="Champramary S."/>
            <person name="Plett K.L."/>
            <person name="Tsai I.J."/>
            <person name="Slot J."/>
            <person name="Sipos G."/>
            <person name="Plett J."/>
            <person name="Nagy L.G."/>
            <person name="Grigoriev I.V."/>
        </authorList>
    </citation>
    <scope>NUCLEOTIDE SEQUENCE</scope>
    <source>
        <strain evidence="1">CCBAS 213</strain>
    </source>
</reference>
<evidence type="ECO:0008006" key="3">
    <source>
        <dbReference type="Google" id="ProtNLM"/>
    </source>
</evidence>
<name>A0AA39K2E6_ARMTA</name>
<sequence length="289" mass="32271">MAAESVGLADPDVKDAFFTLFLTHDPRWKTLQYTLLTEPVRALIGETLIREAPRLIHFQGIPPCSSSGTRFCYCPFFRHFADTLVSLDVTLMRFSSPDSNHSVTTMSHLRTLKVFSTDALDQLVAPVLDELAISCTHHSAASLPSFIERSQIFHRLQSLSLLQATTPACVDVIKSLTVLSDLIIEDITVDLPFLRGLSVACPKLKTLKILESKRRQGPHVHVSKDCLVFLIQFLNDQLENGTLESVSIQLGEPLFLETDEALKGQVEALIAKGVQMTFRGFSVWAEFEW</sequence>
<dbReference type="InterPro" id="IPR032675">
    <property type="entry name" value="LRR_dom_sf"/>
</dbReference>
<dbReference type="GeneID" id="85366660"/>
<dbReference type="AlphaFoldDB" id="A0AA39K2E6"/>
<accession>A0AA39K2E6</accession>
<dbReference type="EMBL" id="JAUEPS010000031">
    <property type="protein sequence ID" value="KAK0452111.1"/>
    <property type="molecule type" value="Genomic_DNA"/>
</dbReference>
<comment type="caution">
    <text evidence="1">The sequence shown here is derived from an EMBL/GenBank/DDBJ whole genome shotgun (WGS) entry which is preliminary data.</text>
</comment>
<organism evidence="1 2">
    <name type="scientific">Armillaria tabescens</name>
    <name type="common">Ringless honey mushroom</name>
    <name type="synonym">Agaricus tabescens</name>
    <dbReference type="NCBI Taxonomy" id="1929756"/>
    <lineage>
        <taxon>Eukaryota</taxon>
        <taxon>Fungi</taxon>
        <taxon>Dikarya</taxon>
        <taxon>Basidiomycota</taxon>
        <taxon>Agaricomycotina</taxon>
        <taxon>Agaricomycetes</taxon>
        <taxon>Agaricomycetidae</taxon>
        <taxon>Agaricales</taxon>
        <taxon>Marasmiineae</taxon>
        <taxon>Physalacriaceae</taxon>
        <taxon>Desarmillaria</taxon>
    </lineage>
</organism>
<evidence type="ECO:0000313" key="2">
    <source>
        <dbReference type="Proteomes" id="UP001175211"/>
    </source>
</evidence>
<gene>
    <name evidence="1" type="ORF">EV420DRAFT_692550</name>
</gene>
<dbReference type="Gene3D" id="3.80.10.10">
    <property type="entry name" value="Ribonuclease Inhibitor"/>
    <property type="match status" value="1"/>
</dbReference>
<dbReference type="Proteomes" id="UP001175211">
    <property type="component" value="Unassembled WGS sequence"/>
</dbReference>
<protein>
    <recommendedName>
        <fullName evidence="3">F-box domain-containing protein</fullName>
    </recommendedName>
</protein>
<keyword evidence="2" id="KW-1185">Reference proteome</keyword>
<proteinExistence type="predicted"/>
<evidence type="ECO:0000313" key="1">
    <source>
        <dbReference type="EMBL" id="KAK0452111.1"/>
    </source>
</evidence>